<protein>
    <submittedName>
        <fullName evidence="3">Aminopeptidase</fullName>
    </submittedName>
</protein>
<feature type="transmembrane region" description="Helical" evidence="1">
    <location>
        <begin position="249"/>
        <end position="269"/>
    </location>
</feature>
<accession>A0A3A1N2P5</accession>
<keyword evidence="3" id="KW-0378">Hydrolase</keyword>
<feature type="transmembrane region" description="Helical" evidence="1">
    <location>
        <begin position="477"/>
        <end position="504"/>
    </location>
</feature>
<feature type="transmembrane region" description="Helical" evidence="1">
    <location>
        <begin position="96"/>
        <end position="121"/>
    </location>
</feature>
<evidence type="ECO:0000313" key="4">
    <source>
        <dbReference type="Proteomes" id="UP000266067"/>
    </source>
</evidence>
<organism evidence="3 4">
    <name type="scientific">Flagellimonas lutimaris</name>
    <dbReference type="NCBI Taxonomy" id="475082"/>
    <lineage>
        <taxon>Bacteria</taxon>
        <taxon>Pseudomonadati</taxon>
        <taxon>Bacteroidota</taxon>
        <taxon>Flavobacteriia</taxon>
        <taxon>Flavobacteriales</taxon>
        <taxon>Flavobacteriaceae</taxon>
        <taxon>Flagellimonas</taxon>
    </lineage>
</organism>
<gene>
    <name evidence="3" type="ORF">D2V08_15000</name>
</gene>
<dbReference type="RefSeq" id="WP_119609018.1">
    <property type="nucleotide sequence ID" value="NZ_QXFH01000077.1"/>
</dbReference>
<comment type="caution">
    <text evidence="3">The sequence shown here is derived from an EMBL/GenBank/DDBJ whole genome shotgun (WGS) entry which is preliminary data.</text>
</comment>
<proteinExistence type="predicted"/>
<dbReference type="InterPro" id="IPR014782">
    <property type="entry name" value="Peptidase_M1_dom"/>
</dbReference>
<keyword evidence="4" id="KW-1185">Reference proteome</keyword>
<feature type="transmembrane region" description="Helical" evidence="1">
    <location>
        <begin position="141"/>
        <end position="164"/>
    </location>
</feature>
<keyword evidence="1" id="KW-0812">Transmembrane</keyword>
<dbReference type="Proteomes" id="UP000266067">
    <property type="component" value="Unassembled WGS sequence"/>
</dbReference>
<feature type="transmembrane region" description="Helical" evidence="1">
    <location>
        <begin position="552"/>
        <end position="573"/>
    </location>
</feature>
<feature type="transmembrane region" description="Helical" evidence="1">
    <location>
        <begin position="54"/>
        <end position="76"/>
    </location>
</feature>
<keyword evidence="1" id="KW-0472">Membrane</keyword>
<keyword evidence="3" id="KW-0645">Protease</keyword>
<feature type="transmembrane region" description="Helical" evidence="1">
    <location>
        <begin position="171"/>
        <end position="190"/>
    </location>
</feature>
<dbReference type="SUPFAM" id="SSF55486">
    <property type="entry name" value="Metalloproteases ('zincins'), catalytic domain"/>
    <property type="match status" value="1"/>
</dbReference>
<keyword evidence="1" id="KW-1133">Transmembrane helix</keyword>
<dbReference type="Pfam" id="PF01433">
    <property type="entry name" value="Peptidase_M1"/>
    <property type="match status" value="1"/>
</dbReference>
<dbReference type="GO" id="GO:0008270">
    <property type="term" value="F:zinc ion binding"/>
    <property type="evidence" value="ECO:0007669"/>
    <property type="project" value="InterPro"/>
</dbReference>
<dbReference type="OrthoDB" id="100605at2"/>
<dbReference type="GO" id="GO:0004177">
    <property type="term" value="F:aminopeptidase activity"/>
    <property type="evidence" value="ECO:0007669"/>
    <property type="project" value="UniProtKB-KW"/>
</dbReference>
<feature type="transmembrane region" description="Helical" evidence="1">
    <location>
        <begin position="358"/>
        <end position="380"/>
    </location>
</feature>
<feature type="transmembrane region" description="Helical" evidence="1">
    <location>
        <begin position="444"/>
        <end position="465"/>
    </location>
</feature>
<name>A0A3A1N2P5_9FLAO</name>
<evidence type="ECO:0000256" key="1">
    <source>
        <dbReference type="SAM" id="Phobius"/>
    </source>
</evidence>
<feature type="transmembrane region" description="Helical" evidence="1">
    <location>
        <begin position="12"/>
        <end position="34"/>
    </location>
</feature>
<keyword evidence="3" id="KW-0031">Aminopeptidase</keyword>
<dbReference type="EMBL" id="QXFH01000077">
    <property type="protein sequence ID" value="RIV30405.1"/>
    <property type="molecule type" value="Genomic_DNA"/>
</dbReference>
<feature type="transmembrane region" description="Helical" evidence="1">
    <location>
        <begin position="413"/>
        <end position="438"/>
    </location>
</feature>
<dbReference type="InterPro" id="IPR027268">
    <property type="entry name" value="Peptidase_M4/M1_CTD_sf"/>
</dbReference>
<evidence type="ECO:0000259" key="2">
    <source>
        <dbReference type="Pfam" id="PF01433"/>
    </source>
</evidence>
<feature type="domain" description="Peptidase M1 membrane alanine aminopeptidase" evidence="2">
    <location>
        <begin position="841"/>
        <end position="1049"/>
    </location>
</feature>
<evidence type="ECO:0000313" key="3">
    <source>
        <dbReference type="EMBL" id="RIV30405.1"/>
    </source>
</evidence>
<dbReference type="AlphaFoldDB" id="A0A3A1N2P5"/>
<sequence>MRTIFLNDVKTIVLQKASYIALLLFVGVGFMAGFKFNISVGDELAANASYSVGFMIGLLSLTIILIATILAFPLLFKEQDANYGLIVFSTPIKKKVFALARFCSFYLFTLFGFFILVAGYTVGLHLAADTQMNPGFDLWHFLYPFLIFGAVNALVVCSSLFFVAQRFKNKLLVAISGVLLYVVYMIALMFSNAPFMAQALPQSIGVQRISALVDLFGLSGYFFEAKDLNVLQRNNQIVPLSNLLLINRLIFTLLSLAIAYFGMRSFSFLPRFKRKSKKQVSSLKRSYMPQPYSAVATVFSNTSKWQAILSFIKIDSIYLFKSIAFVAISILMLFYVGVEMFDDINKGIRLPQLYASSGLLVQTINSTFYALGGLVLVYFVNDIFWRSKASGFSIIEKTTYYAIEKRIGHMGSIALLIFFLTAIMLIEAIVFQLVFRFPVFDWEAYFGVFVFNTLPLLLFALFLLFINTISKGKSIALGVSILCFLLLATPIAKSIITNSLFRFFSGYRGAYSDFLGYGVYLYPFLWRLAFGFSLIGVIFLLYNFIKLRSKRLFKIFGIAICTFLAVISGLGYLENHIPKKGKEELVKEQVSYEKKYRKYQNIHQPTIKKVNTKIDLYPDEQSYTIKGEYVLKNMHLKPIDSLLINVPEEMEITSLVYEYGKEKIKIENHLSELMLKQPVQPQDSAKLIFEISYKWHAINGHNPFNAVVADGSFLRISRYFPKFGYDGAKELSDVQLRKIHGLGKSTELRKLEAPKEKKDDAIDLTLQISTPENQIAVGTGELRKQWQIDGRNYYKYTAKSIPFRFAFSSGAYQIKSIEHNNINISVYHHPLHKNNVEHLIENTKLTLDYCTENFGPYPFTSISFSEVSSFTQGFAGTAYPGTIFVTENMTFNANLSAGNNQDVVNELAGHEIAHFWWGTNQIVPDYREGYSMLTESLAMYTEMMIYKKMYGKEKMRERLAIHQQIYDTEKGLHEKKSLLKVAPGDTYLAYSKGAIVFVELSELIGEHQLNRALKSFLHKNRYPNARPNATDLLKEILEMSSKSHHTRIKSLFE</sequence>
<feature type="transmembrane region" description="Helical" evidence="1">
    <location>
        <begin position="524"/>
        <end position="545"/>
    </location>
</feature>
<feature type="transmembrane region" description="Helical" evidence="1">
    <location>
        <begin position="318"/>
        <end position="338"/>
    </location>
</feature>
<reference evidence="3 4" key="1">
    <citation type="submission" date="2018-08" db="EMBL/GenBank/DDBJ databases">
        <title>Proposal of Muricauda 72 sp.nov. and Muricauda NH166 sp.nov., isolated from seawater.</title>
        <authorList>
            <person name="Cheng H."/>
            <person name="Wu Y.-H."/>
            <person name="Guo L.-L."/>
            <person name="Xu X.-W."/>
        </authorList>
    </citation>
    <scope>NUCLEOTIDE SEQUENCE [LARGE SCALE GENOMIC DNA]</scope>
    <source>
        <strain evidence="3 4">KCTC 22173</strain>
    </source>
</reference>
<dbReference type="GO" id="GO:0008237">
    <property type="term" value="F:metallopeptidase activity"/>
    <property type="evidence" value="ECO:0007669"/>
    <property type="project" value="InterPro"/>
</dbReference>
<dbReference type="Gene3D" id="1.10.390.10">
    <property type="entry name" value="Neutral Protease Domain 2"/>
    <property type="match status" value="1"/>
</dbReference>